<dbReference type="Gene3D" id="3.40.50.1110">
    <property type="entry name" value="SGNH hydrolase"/>
    <property type="match status" value="1"/>
</dbReference>
<evidence type="ECO:0000313" key="3">
    <source>
        <dbReference type="Proteomes" id="UP001652660"/>
    </source>
</evidence>
<dbReference type="RefSeq" id="XP_071905597.1">
    <property type="nucleotide sequence ID" value="XM_072049496.1"/>
</dbReference>
<evidence type="ECO:0000256" key="2">
    <source>
        <dbReference type="ARBA" id="ARBA00023180"/>
    </source>
</evidence>
<organism evidence="3 4">
    <name type="scientific">Coffea arabica</name>
    <name type="common">Arabian coffee</name>
    <dbReference type="NCBI Taxonomy" id="13443"/>
    <lineage>
        <taxon>Eukaryota</taxon>
        <taxon>Viridiplantae</taxon>
        <taxon>Streptophyta</taxon>
        <taxon>Embryophyta</taxon>
        <taxon>Tracheophyta</taxon>
        <taxon>Spermatophyta</taxon>
        <taxon>Magnoliopsida</taxon>
        <taxon>eudicotyledons</taxon>
        <taxon>Gunneridae</taxon>
        <taxon>Pentapetalae</taxon>
        <taxon>asterids</taxon>
        <taxon>lamiids</taxon>
        <taxon>Gentianales</taxon>
        <taxon>Rubiaceae</taxon>
        <taxon>Ixoroideae</taxon>
        <taxon>Gardenieae complex</taxon>
        <taxon>Bertiereae - Coffeeae clade</taxon>
        <taxon>Coffeeae</taxon>
        <taxon>Coffea</taxon>
    </lineage>
</organism>
<protein>
    <submittedName>
        <fullName evidence="4">Esterase-like</fullName>
    </submittedName>
</protein>
<name>A0ABM4UEA2_COFAR</name>
<gene>
    <name evidence="4" type="primary">LOC113722593</name>
</gene>
<dbReference type="Proteomes" id="UP001652660">
    <property type="component" value="Chromosome 5e"/>
</dbReference>
<accession>A0ABM4UEA2</accession>
<proteinExistence type="inferred from homology"/>
<dbReference type="PANTHER" id="PTHR22835:SF588">
    <property type="entry name" value="ALPHA-L-FUCOSIDASE 3"/>
    <property type="match status" value="1"/>
</dbReference>
<evidence type="ECO:0000256" key="1">
    <source>
        <dbReference type="ARBA" id="ARBA00008668"/>
    </source>
</evidence>
<evidence type="ECO:0000313" key="4">
    <source>
        <dbReference type="RefSeq" id="XP_071905597.1"/>
    </source>
</evidence>
<reference evidence="4" key="1">
    <citation type="submission" date="2025-08" db="UniProtKB">
        <authorList>
            <consortium name="RefSeq"/>
        </authorList>
    </citation>
    <scope>IDENTIFICATION</scope>
    <source>
        <tissue evidence="4">Leaves</tissue>
    </source>
</reference>
<dbReference type="PANTHER" id="PTHR22835">
    <property type="entry name" value="ZINC FINGER FYVE DOMAIN CONTAINING PROTEIN"/>
    <property type="match status" value="1"/>
</dbReference>
<dbReference type="Pfam" id="PF00657">
    <property type="entry name" value="Lipase_GDSL"/>
    <property type="match status" value="1"/>
</dbReference>
<dbReference type="InterPro" id="IPR001087">
    <property type="entry name" value="GDSL"/>
</dbReference>
<dbReference type="InterPro" id="IPR036514">
    <property type="entry name" value="SGNH_hydro_sf"/>
</dbReference>
<keyword evidence="3" id="KW-1185">Reference proteome</keyword>
<sequence length="153" mass="17425">MEIDEGRCAIPANDVSQYYNHKLKEAVVQLQCELLDAATTYVDIYSIKYDLISHAKKYGFEQPLITCCGYGGKFNYDPNFLCSEKVKLHDIETIVGSCEDPSDRVNWDGIHYTQAANHWFFERIIDGSYSDPPIPLEMACHSEMEMTLLAQAN</sequence>
<dbReference type="GeneID" id="113722593"/>
<keyword evidence="2" id="KW-0325">Glycoprotein</keyword>
<comment type="similarity">
    <text evidence="1">Belongs to the 'GDSL' lipolytic enzyme family.</text>
</comment>